<dbReference type="Proteomes" id="UP000596977">
    <property type="component" value="Unassembled WGS sequence"/>
</dbReference>
<sequence length="114" mass="12447">MIKEQEAGMPTAKVCRKHGVSSASFYKYKATYGGKDVSETIKVRQASFAHVYRAQSIAQSYEPAKKTNGDDDQSYRPALLAPLGMSGVGCTGQSFVVSERVRTGGPREDILQLR</sequence>
<comment type="caution">
    <text evidence="1">The sequence shown here is derived from an EMBL/GenBank/DDBJ whole genome shotgun (WGS) entry which is preliminary data.</text>
</comment>
<dbReference type="AlphaFoldDB" id="A0A916VVZ0"/>
<evidence type="ECO:0000313" key="2">
    <source>
        <dbReference type="Proteomes" id="UP000596977"/>
    </source>
</evidence>
<dbReference type="GO" id="GO:0003677">
    <property type="term" value="F:DNA binding"/>
    <property type="evidence" value="ECO:0007669"/>
    <property type="project" value="InterPro"/>
</dbReference>
<organism evidence="1 2">
    <name type="scientific">Pelagibacterium lentulum</name>
    <dbReference type="NCBI Taxonomy" id="2029865"/>
    <lineage>
        <taxon>Bacteria</taxon>
        <taxon>Pseudomonadati</taxon>
        <taxon>Pseudomonadota</taxon>
        <taxon>Alphaproteobacteria</taxon>
        <taxon>Hyphomicrobiales</taxon>
        <taxon>Devosiaceae</taxon>
        <taxon>Pelagibacterium</taxon>
    </lineage>
</organism>
<name>A0A916VVZ0_9HYPH</name>
<keyword evidence="2" id="KW-1185">Reference proteome</keyword>
<evidence type="ECO:0008006" key="3">
    <source>
        <dbReference type="Google" id="ProtNLM"/>
    </source>
</evidence>
<reference evidence="1 2" key="1">
    <citation type="journal article" date="2014" name="Int. J. Syst. Evol. Microbiol.">
        <title>Complete genome sequence of Corynebacterium casei LMG S-19264T (=DSM 44701T), isolated from a smear-ripened cheese.</title>
        <authorList>
            <consortium name="US DOE Joint Genome Institute (JGI-PGF)"/>
            <person name="Walter F."/>
            <person name="Albersmeier A."/>
            <person name="Kalinowski J."/>
            <person name="Ruckert C."/>
        </authorList>
    </citation>
    <scope>NUCLEOTIDE SEQUENCE [LARGE SCALE GENOMIC DNA]</scope>
    <source>
        <strain evidence="1 2">CGMCC 1.15896</strain>
    </source>
</reference>
<dbReference type="Pfam" id="PF01527">
    <property type="entry name" value="HTH_Tnp_1"/>
    <property type="match status" value="1"/>
</dbReference>
<proteinExistence type="predicted"/>
<dbReference type="GO" id="GO:0004803">
    <property type="term" value="F:transposase activity"/>
    <property type="evidence" value="ECO:0007669"/>
    <property type="project" value="InterPro"/>
</dbReference>
<dbReference type="GO" id="GO:0006313">
    <property type="term" value="P:DNA transposition"/>
    <property type="evidence" value="ECO:0007669"/>
    <property type="project" value="InterPro"/>
</dbReference>
<dbReference type="EMBL" id="BMKB01000002">
    <property type="protein sequence ID" value="GGA42912.1"/>
    <property type="molecule type" value="Genomic_DNA"/>
</dbReference>
<dbReference type="InterPro" id="IPR002514">
    <property type="entry name" value="Transposase_8"/>
</dbReference>
<evidence type="ECO:0000313" key="1">
    <source>
        <dbReference type="EMBL" id="GGA42912.1"/>
    </source>
</evidence>
<gene>
    <name evidence="1" type="ORF">GCM10011499_10580</name>
</gene>
<protein>
    <recommendedName>
        <fullName evidence="3">Transposase</fullName>
    </recommendedName>
</protein>
<accession>A0A916VVZ0</accession>